<name>A0A0G0X8E6_9BACT</name>
<dbReference type="EMBL" id="LCBY01000040">
    <property type="protein sequence ID" value="KKS21319.1"/>
    <property type="molecule type" value="Genomic_DNA"/>
</dbReference>
<sequence length="319" mass="36315">MFHATIPYEMNKRKFIVTHANPDQDAVSSIWLIKRFWAGWENTEILSVPAGETLDSFRQKDSNIYSTISTEKSDIVHVDTGFGEFDHHQTNDDTCAAKLVFEKTIKNKSGKKIKIDEVEFTVKKANYEVLERMISFINEIDHFREVYYPEANNDRYQFLLSGILDGLNLMYNSTGAGDVQVVSFGMTALDGVYRLLQNKIGAEKEIEERTSVVIPTKFGDAIGFETSNDAVLDISQKNGYAITVRKDPNKQYIRLKCLPEKGIDLTPIYNELKQRDPEASWFLHASRAMVLNGSTKNPSMKPTTLSLDEIMEVIKKEFS</sequence>
<dbReference type="AlphaFoldDB" id="A0A0G0X8E6"/>
<protein>
    <submittedName>
        <fullName evidence="1">Uncharacterized protein</fullName>
    </submittedName>
</protein>
<accession>A0A0G0X8E6</accession>
<reference evidence="1 2" key="1">
    <citation type="journal article" date="2015" name="Nature">
        <title>rRNA introns, odd ribosomes, and small enigmatic genomes across a large radiation of phyla.</title>
        <authorList>
            <person name="Brown C.T."/>
            <person name="Hug L.A."/>
            <person name="Thomas B.C."/>
            <person name="Sharon I."/>
            <person name="Castelle C.J."/>
            <person name="Singh A."/>
            <person name="Wilkins M.J."/>
            <person name="Williams K.H."/>
            <person name="Banfield J.F."/>
        </authorList>
    </citation>
    <scope>NUCLEOTIDE SEQUENCE [LARGE SCALE GENOMIC DNA]</scope>
</reference>
<dbReference type="Proteomes" id="UP000034371">
    <property type="component" value="Unassembled WGS sequence"/>
</dbReference>
<gene>
    <name evidence="1" type="ORF">UU78_C0040G0008</name>
</gene>
<organism evidence="1 2">
    <name type="scientific">Candidatus Roizmanbacteria bacterium GW2011_GWC2_41_7</name>
    <dbReference type="NCBI Taxonomy" id="1618487"/>
    <lineage>
        <taxon>Bacteria</taxon>
        <taxon>Candidatus Roizmaniibacteriota</taxon>
    </lineage>
</organism>
<evidence type="ECO:0000313" key="2">
    <source>
        <dbReference type="Proteomes" id="UP000034371"/>
    </source>
</evidence>
<dbReference type="InterPro" id="IPR038763">
    <property type="entry name" value="DHH_sf"/>
</dbReference>
<evidence type="ECO:0000313" key="1">
    <source>
        <dbReference type="EMBL" id="KKS21319.1"/>
    </source>
</evidence>
<proteinExistence type="predicted"/>
<dbReference type="SUPFAM" id="SSF64182">
    <property type="entry name" value="DHH phosphoesterases"/>
    <property type="match status" value="1"/>
</dbReference>
<comment type="caution">
    <text evidence="1">The sequence shown here is derived from an EMBL/GenBank/DDBJ whole genome shotgun (WGS) entry which is preliminary data.</text>
</comment>